<keyword evidence="2" id="KW-1185">Reference proteome</keyword>
<reference evidence="1 2" key="1">
    <citation type="journal article" date="2024" name="Front. Microbiol.">
        <title>Pangenomic and biochemical analyses of Helcococcus ovis reveal widespread tetracycline resistance and a novel bacterial species, Helcococcus bovis.</title>
        <authorList>
            <person name="Cunha F."/>
            <person name="Zhai Y."/>
            <person name="Casaro S."/>
            <person name="Jones K.L."/>
            <person name="Hernandez M."/>
            <person name="Bisinotto R.S."/>
            <person name="Kariyawasam S."/>
            <person name="Brown M.B."/>
            <person name="Phillips A."/>
            <person name="Jeong K.C."/>
            <person name="Galvao K.N."/>
        </authorList>
    </citation>
    <scope>NUCLEOTIDE SEQUENCE [LARGE SCALE GENOMIC DNA]</scope>
    <source>
        <strain evidence="1 2">KG197</strain>
    </source>
</reference>
<name>A0ABW9F650_9FIRM</name>
<gene>
    <name evidence="1" type="ORF">ABGF40_02500</name>
</gene>
<dbReference type="RefSeq" id="WP_408126320.1">
    <property type="nucleotide sequence ID" value="NZ_JBFNFH010000003.1"/>
</dbReference>
<dbReference type="EMBL" id="JBFNFH010000003">
    <property type="protein sequence ID" value="MFM1524535.1"/>
    <property type="molecule type" value="Genomic_DNA"/>
</dbReference>
<accession>A0ABW9F650</accession>
<evidence type="ECO:0000313" key="1">
    <source>
        <dbReference type="EMBL" id="MFM1524535.1"/>
    </source>
</evidence>
<dbReference type="Proteomes" id="UP001629536">
    <property type="component" value="Unassembled WGS sequence"/>
</dbReference>
<protein>
    <submittedName>
        <fullName evidence="1">Uncharacterized protein</fullName>
    </submittedName>
</protein>
<proteinExistence type="predicted"/>
<organism evidence="1 2">
    <name type="scientific">Helcococcus bovis</name>
    <dbReference type="NCBI Taxonomy" id="3153252"/>
    <lineage>
        <taxon>Bacteria</taxon>
        <taxon>Bacillati</taxon>
        <taxon>Bacillota</taxon>
        <taxon>Tissierellia</taxon>
        <taxon>Tissierellales</taxon>
        <taxon>Peptoniphilaceae</taxon>
        <taxon>Helcococcus</taxon>
    </lineage>
</organism>
<comment type="caution">
    <text evidence="1">The sequence shown here is derived from an EMBL/GenBank/DDBJ whole genome shotgun (WGS) entry which is preliminary data.</text>
</comment>
<sequence length="61" mass="7603">MKKNKYINIYNKYNNQLLEKNVEQVFKNRHFITIKSKYNKTFDLKEVKVKKVKYEKRQSKC</sequence>
<evidence type="ECO:0000313" key="2">
    <source>
        <dbReference type="Proteomes" id="UP001629536"/>
    </source>
</evidence>